<evidence type="ECO:0000256" key="1">
    <source>
        <dbReference type="ARBA" id="ARBA00022741"/>
    </source>
</evidence>
<comment type="caution">
    <text evidence="7">The sequence shown here is derived from an EMBL/GenBank/DDBJ whole genome shotgun (WGS) entry which is preliminary data.</text>
</comment>
<dbReference type="SMART" id="SM00490">
    <property type="entry name" value="HELICc"/>
    <property type="match status" value="1"/>
</dbReference>
<evidence type="ECO:0000256" key="2">
    <source>
        <dbReference type="ARBA" id="ARBA00022801"/>
    </source>
</evidence>
<dbReference type="InterPro" id="IPR014001">
    <property type="entry name" value="Helicase_ATP-bd"/>
</dbReference>
<keyword evidence="3 7" id="KW-0347">Helicase</keyword>
<dbReference type="PROSITE" id="PS51192">
    <property type="entry name" value="HELICASE_ATP_BIND_1"/>
    <property type="match status" value="1"/>
</dbReference>
<dbReference type="PROSITE" id="PS51194">
    <property type="entry name" value="HELICASE_CTER"/>
    <property type="match status" value="1"/>
</dbReference>
<dbReference type="GO" id="GO:0004386">
    <property type="term" value="F:helicase activity"/>
    <property type="evidence" value="ECO:0007669"/>
    <property type="project" value="UniProtKB-KW"/>
</dbReference>
<feature type="domain" description="Helicase C-terminal" evidence="6">
    <location>
        <begin position="586"/>
        <end position="754"/>
    </location>
</feature>
<dbReference type="Pfam" id="PF00270">
    <property type="entry name" value="DEAD"/>
    <property type="match status" value="1"/>
</dbReference>
<keyword evidence="1" id="KW-0547">Nucleotide-binding</keyword>
<dbReference type="InterPro" id="IPR011545">
    <property type="entry name" value="DEAD/DEAH_box_helicase_dom"/>
</dbReference>
<keyword evidence="2" id="KW-0378">Hydrolase</keyword>
<organism evidence="7 8">
    <name type="scientific">Pseudoalteromonas lipolytica</name>
    <dbReference type="NCBI Taxonomy" id="570156"/>
    <lineage>
        <taxon>Bacteria</taxon>
        <taxon>Pseudomonadati</taxon>
        <taxon>Pseudomonadota</taxon>
        <taxon>Gammaproteobacteria</taxon>
        <taxon>Alteromonadales</taxon>
        <taxon>Pseudoalteromonadaceae</taxon>
        <taxon>Pseudoalteromonas</taxon>
    </lineage>
</organism>
<dbReference type="Pfam" id="PF00271">
    <property type="entry name" value="Helicase_C"/>
    <property type="match status" value="1"/>
</dbReference>
<dbReference type="Proteomes" id="UP001377972">
    <property type="component" value="Unassembled WGS sequence"/>
</dbReference>
<name>A0ABU8SQJ9_9GAMM</name>
<evidence type="ECO:0000259" key="6">
    <source>
        <dbReference type="PROSITE" id="PS51194"/>
    </source>
</evidence>
<dbReference type="PANTHER" id="PTHR47961">
    <property type="entry name" value="DNA POLYMERASE THETA, PUTATIVE (AFU_ORTHOLOGUE AFUA_1G05260)-RELATED"/>
    <property type="match status" value="1"/>
</dbReference>
<keyword evidence="4" id="KW-0067">ATP-binding</keyword>
<evidence type="ECO:0000256" key="4">
    <source>
        <dbReference type="ARBA" id="ARBA00022840"/>
    </source>
</evidence>
<dbReference type="InterPro" id="IPR001650">
    <property type="entry name" value="Helicase_C-like"/>
</dbReference>
<evidence type="ECO:0000259" key="5">
    <source>
        <dbReference type="PROSITE" id="PS51192"/>
    </source>
</evidence>
<dbReference type="RefSeq" id="WP_339979707.1">
    <property type="nucleotide sequence ID" value="NZ_JAQPZS010000001.1"/>
</dbReference>
<dbReference type="InterPro" id="IPR027417">
    <property type="entry name" value="P-loop_NTPase"/>
</dbReference>
<keyword evidence="8" id="KW-1185">Reference proteome</keyword>
<feature type="domain" description="Helicase ATP-binding" evidence="5">
    <location>
        <begin position="321"/>
        <end position="493"/>
    </location>
</feature>
<dbReference type="CDD" id="cd17921">
    <property type="entry name" value="DEXHc_Ski2"/>
    <property type="match status" value="1"/>
</dbReference>
<evidence type="ECO:0000313" key="7">
    <source>
        <dbReference type="EMBL" id="MEJ6494866.1"/>
    </source>
</evidence>
<evidence type="ECO:0000256" key="3">
    <source>
        <dbReference type="ARBA" id="ARBA00022806"/>
    </source>
</evidence>
<dbReference type="SMART" id="SM00487">
    <property type="entry name" value="DEXDc"/>
    <property type="match status" value="1"/>
</dbReference>
<dbReference type="Gene3D" id="3.40.50.300">
    <property type="entry name" value="P-loop containing nucleotide triphosphate hydrolases"/>
    <property type="match status" value="2"/>
</dbReference>
<dbReference type="SUPFAM" id="SSF52540">
    <property type="entry name" value="P-loop containing nucleoside triphosphate hydrolases"/>
    <property type="match status" value="1"/>
</dbReference>
<proteinExistence type="predicted"/>
<protein>
    <submittedName>
        <fullName evidence="7">DEAD/DEAH box helicase</fullName>
    </submittedName>
</protein>
<dbReference type="InterPro" id="IPR050474">
    <property type="entry name" value="Hel308_SKI2-like"/>
</dbReference>
<dbReference type="PANTHER" id="PTHR47961:SF6">
    <property type="entry name" value="DNA-DIRECTED DNA POLYMERASE"/>
    <property type="match status" value="1"/>
</dbReference>
<evidence type="ECO:0000313" key="8">
    <source>
        <dbReference type="Proteomes" id="UP001377972"/>
    </source>
</evidence>
<reference evidence="7 8" key="1">
    <citation type="submission" date="2023-01" db="EMBL/GenBank/DDBJ databases">
        <title>Trichodesmium-associated heterotrophic epibiont bacteria.</title>
        <authorList>
            <person name="Cleveland C.S."/>
            <person name="Webb E.A."/>
        </authorList>
    </citation>
    <scope>NUCLEOTIDE SEQUENCE [LARGE SCALE GENOMIC DNA]</scope>
    <source>
        <strain evidence="7 8">USCH2</strain>
    </source>
</reference>
<sequence length="1180" mass="131903">MVSTIEEIESLINEAITLGFRGRLSERGLARSMIWKEGILPEGAPGFSEKLSYDLLSYGYSLLSLAIRLRELGGDEQLCRAAFEKSASAISDVIHNGDPEDPERGFHRVLASSAFHLGRYSAKAYSLISSNLDQLNLSNIERLLSLLMLRQFNQIEAIVLQWKESGEGSDEQLADRLETEINQISQMVNTQDEPEDYGISSIELPIIQKAITDNYYSSIFEFLFALETGNSNLIERAISRIDVSLTVCGELNLLPQWWVLRITKHLLKELWDSSFHQILPGPQNDGHDTDWNLLRWLFITSLFKRNKAEIDLWPSQIEGAKRAVDDSDHLVVSLPTSAGKTRVAELSILRCLAIGKRVLFITPLRALSAQTEASLRRTFLPLGKTISSLYGSIGTSDFEQDVLRTQDIVVGTPEKLDFALRNDASLIDDVGLVILDEGHMIGLNEREINYEVQIQRLLKRQDSNERRIVCLSAILPSGDQFEDFVGWLRQDSEGDAIQSNWRPTDLRFGEIVWRENSARIDFSIGGEQPFIPSFITPIVPPLPNPGYRQREFPKNAQELTLASAWKLAEDNHTVLIYCPQRNSVDGFAEAIVDLNKRGALESVLSVPESKIELADTLGSEWLGENHPILECLKIGVAVHHGALPTPFRKEMENLLREGVLKITVSSPTLAQGLNLAATAVIVHSLYRSGKLIDASEFKNVIGRAGRAFVDTHGIVLHPVFDRHDWRKRTWRSLAGSATDRNMESGLFRLIASFIVRIASSLQTQSIEEVTEYLMNNTSVWDFPAVINESEEQIDENKNVWNRHLVNLDTALLSMLGNEEVTIEEIPVVLDDLLGSSLLQRRLARQESELQGLFKDFLAQRGKHIWSNTTPPQRKGYFLAGVGLATGQKLDEIAPQANALLVEANAYILEGNAEEATSAITSLARLLFEVPPFTPNILPNDWPAILEAWLKGEALRDRGFEDIDNTLSFIEDGLVYRLSWGLEALRVRAIANNDIIYDEMTIEEFEVGLIVPAVENGSLNRSAAMLMQAGFSSRLEAINAIQVTNASFSNSRELKQWLSSDGLKVYISTIGLISENTAKLWKVFIGEFKPKSDIIWKGTAVNISVNWEPGSTVNIGDLVKLHNEGVGNTKVLNSEGNIIGSLRERYVLLETGVYRTEVRDNNFLQVTFWGAGTSPFDKEAT</sequence>
<accession>A0ABU8SQJ9</accession>
<gene>
    <name evidence="7" type="ORF">PQI24_02415</name>
</gene>
<dbReference type="EMBL" id="JAQPZS010000001">
    <property type="protein sequence ID" value="MEJ6494866.1"/>
    <property type="molecule type" value="Genomic_DNA"/>
</dbReference>